<evidence type="ECO:0000256" key="5">
    <source>
        <dbReference type="ARBA" id="ARBA00023004"/>
    </source>
</evidence>
<organism evidence="6 7">
    <name type="scientific">Cochliobolus carbonum (strain 26-R-13)</name>
    <name type="common">Maize leaf spot fungus</name>
    <name type="synonym">Bipolaris zeicola</name>
    <dbReference type="NCBI Taxonomy" id="930089"/>
    <lineage>
        <taxon>Eukaryota</taxon>
        <taxon>Fungi</taxon>
        <taxon>Dikarya</taxon>
        <taxon>Ascomycota</taxon>
        <taxon>Pezizomycotina</taxon>
        <taxon>Dothideomycetes</taxon>
        <taxon>Pleosporomycetidae</taxon>
        <taxon>Pleosporales</taxon>
        <taxon>Pleosporineae</taxon>
        <taxon>Pleosporaceae</taxon>
        <taxon>Bipolaris</taxon>
    </lineage>
</organism>
<reference evidence="6 7" key="1">
    <citation type="journal article" date="2013" name="PLoS Genet.">
        <title>Comparative genome structure, secondary metabolite, and effector coding capacity across Cochliobolus pathogens.</title>
        <authorList>
            <person name="Condon B.J."/>
            <person name="Leng Y."/>
            <person name="Wu D."/>
            <person name="Bushley K.E."/>
            <person name="Ohm R.A."/>
            <person name="Otillar R."/>
            <person name="Martin J."/>
            <person name="Schackwitz W."/>
            <person name="Grimwood J."/>
            <person name="MohdZainudin N."/>
            <person name="Xue C."/>
            <person name="Wang R."/>
            <person name="Manning V.A."/>
            <person name="Dhillon B."/>
            <person name="Tu Z.J."/>
            <person name="Steffenson B.J."/>
            <person name="Salamov A."/>
            <person name="Sun H."/>
            <person name="Lowry S."/>
            <person name="LaButti K."/>
            <person name="Han J."/>
            <person name="Copeland A."/>
            <person name="Lindquist E."/>
            <person name="Barry K."/>
            <person name="Schmutz J."/>
            <person name="Baker S.E."/>
            <person name="Ciuffetti L.M."/>
            <person name="Grigoriev I.V."/>
            <person name="Zhong S."/>
            <person name="Turgeon B.G."/>
        </authorList>
    </citation>
    <scope>NUCLEOTIDE SEQUENCE [LARGE SCALE GENOMIC DNA]</scope>
    <source>
        <strain evidence="6 7">26-R-13</strain>
    </source>
</reference>
<dbReference type="Proteomes" id="UP000053841">
    <property type="component" value="Unassembled WGS sequence"/>
</dbReference>
<evidence type="ECO:0000313" key="6">
    <source>
        <dbReference type="EMBL" id="EUC28796.1"/>
    </source>
</evidence>
<evidence type="ECO:0000256" key="3">
    <source>
        <dbReference type="ARBA" id="ARBA00022723"/>
    </source>
</evidence>
<evidence type="ECO:0000313" key="7">
    <source>
        <dbReference type="Proteomes" id="UP000053841"/>
    </source>
</evidence>
<keyword evidence="3" id="KW-0479">Metal-binding</keyword>
<dbReference type="HOGENOM" id="CLU_022195_6_0_1"/>
<keyword evidence="4" id="KW-0560">Oxidoreductase</keyword>
<evidence type="ECO:0000256" key="2">
    <source>
        <dbReference type="ARBA" id="ARBA00010617"/>
    </source>
</evidence>
<dbReference type="RefSeq" id="XP_007716917.1">
    <property type="nucleotide sequence ID" value="XM_007718727.1"/>
</dbReference>
<sequence length="103" mass="11992">DPATFDPYRYVKLRKDLKNTQRYTFAMSDAEHMAFGYGKYACPGRAFVANEIKLVLSQLLLLYDWKFPSGQYSPRPKNFTVDGDMYPDMQARVLLRRRKGVDA</sequence>
<name>W6YCC1_COCC2</name>
<feature type="non-terminal residue" evidence="6">
    <location>
        <position position="1"/>
    </location>
</feature>
<keyword evidence="5" id="KW-0408">Iron</keyword>
<protein>
    <recommendedName>
        <fullName evidence="8">Cytochrome P450</fullName>
    </recommendedName>
</protein>
<dbReference type="SUPFAM" id="SSF48264">
    <property type="entry name" value="Cytochrome P450"/>
    <property type="match status" value="1"/>
</dbReference>
<dbReference type="OrthoDB" id="1844152at2759"/>
<dbReference type="KEGG" id="bze:COCCADRAFT_108237"/>
<dbReference type="GO" id="GO:0005506">
    <property type="term" value="F:iron ion binding"/>
    <property type="evidence" value="ECO:0007669"/>
    <property type="project" value="InterPro"/>
</dbReference>
<comment type="similarity">
    <text evidence="2">Belongs to the cytochrome P450 family.</text>
</comment>
<dbReference type="AlphaFoldDB" id="W6YCC1"/>
<dbReference type="InterPro" id="IPR001128">
    <property type="entry name" value="Cyt_P450"/>
</dbReference>
<accession>W6YCC1</accession>
<evidence type="ECO:0008006" key="8">
    <source>
        <dbReference type="Google" id="ProtNLM"/>
    </source>
</evidence>
<dbReference type="GO" id="GO:0004497">
    <property type="term" value="F:monooxygenase activity"/>
    <property type="evidence" value="ECO:0007669"/>
    <property type="project" value="InterPro"/>
</dbReference>
<dbReference type="InterPro" id="IPR036396">
    <property type="entry name" value="Cyt_P450_sf"/>
</dbReference>
<dbReference type="EMBL" id="KI964787">
    <property type="protein sequence ID" value="EUC28796.1"/>
    <property type="molecule type" value="Genomic_DNA"/>
</dbReference>
<evidence type="ECO:0000256" key="4">
    <source>
        <dbReference type="ARBA" id="ARBA00023002"/>
    </source>
</evidence>
<dbReference type="GO" id="GO:0016705">
    <property type="term" value="F:oxidoreductase activity, acting on paired donors, with incorporation or reduction of molecular oxygen"/>
    <property type="evidence" value="ECO:0007669"/>
    <property type="project" value="InterPro"/>
</dbReference>
<keyword evidence="7" id="KW-1185">Reference proteome</keyword>
<proteinExistence type="inferred from homology"/>
<dbReference type="GO" id="GO:0020037">
    <property type="term" value="F:heme binding"/>
    <property type="evidence" value="ECO:0007669"/>
    <property type="project" value="InterPro"/>
</dbReference>
<dbReference type="GeneID" id="19143701"/>
<dbReference type="PANTHER" id="PTHR46206">
    <property type="entry name" value="CYTOCHROME P450"/>
    <property type="match status" value="1"/>
</dbReference>
<evidence type="ECO:0000256" key="1">
    <source>
        <dbReference type="ARBA" id="ARBA00001971"/>
    </source>
</evidence>
<comment type="cofactor">
    <cofactor evidence="1">
        <name>heme</name>
        <dbReference type="ChEBI" id="CHEBI:30413"/>
    </cofactor>
</comment>
<dbReference type="Pfam" id="PF00067">
    <property type="entry name" value="p450"/>
    <property type="match status" value="1"/>
</dbReference>
<gene>
    <name evidence="6" type="ORF">COCCADRAFT_108237</name>
</gene>
<dbReference type="Gene3D" id="1.10.630.10">
    <property type="entry name" value="Cytochrome P450"/>
    <property type="match status" value="1"/>
</dbReference>